<keyword evidence="1" id="KW-0812">Transmembrane</keyword>
<sequence>MICYTISDLEGLLVDLLPETSTFDFIVNTDYYIGNSLYILSYVFLILLIAQGVNFIQVLKNFKIHLIVLLSLNIWLVYVLQVIVTPTTMYGGEFFLELIYNVVMLLLLSVALLNYFYKDNKKALYLFLGTMCIVFSEVVDVAYIYMAHRHLLVLLSTTLTLLAFFFFCRQAELLDVKKDGMYV</sequence>
<gene>
    <name evidence="2" type="ORF">FUA26_07835</name>
</gene>
<evidence type="ECO:0000313" key="2">
    <source>
        <dbReference type="EMBL" id="TXE11963.1"/>
    </source>
</evidence>
<feature type="transmembrane region" description="Helical" evidence="1">
    <location>
        <begin position="98"/>
        <end position="117"/>
    </location>
</feature>
<evidence type="ECO:0000313" key="3">
    <source>
        <dbReference type="Proteomes" id="UP000321790"/>
    </source>
</evidence>
<keyword evidence="1" id="KW-1133">Transmembrane helix</keyword>
<dbReference type="Proteomes" id="UP000321790">
    <property type="component" value="Unassembled WGS sequence"/>
</dbReference>
<name>A0A5C7AWA0_9FLAO</name>
<feature type="transmembrane region" description="Helical" evidence="1">
    <location>
        <begin position="66"/>
        <end position="86"/>
    </location>
</feature>
<feature type="transmembrane region" description="Helical" evidence="1">
    <location>
        <begin position="37"/>
        <end position="59"/>
    </location>
</feature>
<feature type="transmembrane region" description="Helical" evidence="1">
    <location>
        <begin position="124"/>
        <end position="145"/>
    </location>
</feature>
<reference evidence="3" key="1">
    <citation type="submission" date="2019-08" db="EMBL/GenBank/DDBJ databases">
        <title>Seonamhaeicola sediminis sp. nov., isolated from marine sediment.</title>
        <authorList>
            <person name="Cao W.R."/>
        </authorList>
    </citation>
    <scope>NUCLEOTIDE SEQUENCE [LARGE SCALE GENOMIC DNA]</scope>
    <source>
        <strain evidence="3">Gy8</strain>
    </source>
</reference>
<keyword evidence="1" id="KW-0472">Membrane</keyword>
<feature type="transmembrane region" description="Helical" evidence="1">
    <location>
        <begin position="151"/>
        <end position="168"/>
    </location>
</feature>
<accession>A0A5C7AWA0</accession>
<evidence type="ECO:0000256" key="1">
    <source>
        <dbReference type="SAM" id="Phobius"/>
    </source>
</evidence>
<keyword evidence="3" id="KW-1185">Reference proteome</keyword>
<proteinExistence type="predicted"/>
<dbReference type="EMBL" id="VOSC01000019">
    <property type="protein sequence ID" value="TXE11963.1"/>
    <property type="molecule type" value="Genomic_DNA"/>
</dbReference>
<comment type="caution">
    <text evidence="2">The sequence shown here is derived from an EMBL/GenBank/DDBJ whole genome shotgun (WGS) entry which is preliminary data.</text>
</comment>
<protein>
    <submittedName>
        <fullName evidence="2">Uncharacterized protein</fullName>
    </submittedName>
</protein>
<organism evidence="2 3">
    <name type="scientific">Seonamhaeicola algicola</name>
    <dbReference type="NCBI Taxonomy" id="1719036"/>
    <lineage>
        <taxon>Bacteria</taxon>
        <taxon>Pseudomonadati</taxon>
        <taxon>Bacteroidota</taxon>
        <taxon>Flavobacteriia</taxon>
        <taxon>Flavobacteriales</taxon>
        <taxon>Flavobacteriaceae</taxon>
    </lineage>
</organism>
<dbReference type="AlphaFoldDB" id="A0A5C7AWA0"/>